<protein>
    <submittedName>
        <fullName evidence="1">Uncharacterized protein</fullName>
    </submittedName>
</protein>
<keyword evidence="2" id="KW-1185">Reference proteome</keyword>
<comment type="caution">
    <text evidence="1">The sequence shown here is derived from an EMBL/GenBank/DDBJ whole genome shotgun (WGS) entry which is preliminary data.</text>
</comment>
<gene>
    <name evidence="1" type="ORF">P618_200096</name>
</gene>
<accession>W6TEJ3</accession>
<organism evidence="1 2">
    <name type="scientific">Holospora obtusa F1</name>
    <dbReference type="NCBI Taxonomy" id="1399147"/>
    <lineage>
        <taxon>Bacteria</taxon>
        <taxon>Pseudomonadati</taxon>
        <taxon>Pseudomonadota</taxon>
        <taxon>Alphaproteobacteria</taxon>
        <taxon>Holosporales</taxon>
        <taxon>Holosporaceae</taxon>
        <taxon>Holospora</taxon>
    </lineage>
</organism>
<evidence type="ECO:0000313" key="1">
    <source>
        <dbReference type="EMBL" id="ETZ07708.1"/>
    </source>
</evidence>
<dbReference type="Proteomes" id="UP000019112">
    <property type="component" value="Unassembled WGS sequence"/>
</dbReference>
<evidence type="ECO:0000313" key="2">
    <source>
        <dbReference type="Proteomes" id="UP000019112"/>
    </source>
</evidence>
<name>W6TEJ3_HOLOB</name>
<sequence>MLYQLNIKKIENSGLLLSALSQKIKKRCPHYQKRKEMQAAIVGKILPQFIKKQLISDDQKFI</sequence>
<dbReference type="AlphaFoldDB" id="W6TEJ3"/>
<dbReference type="EMBL" id="AWTR02000011">
    <property type="protein sequence ID" value="ETZ07708.1"/>
    <property type="molecule type" value="Genomic_DNA"/>
</dbReference>
<proteinExistence type="predicted"/>
<reference evidence="1 2" key="1">
    <citation type="journal article" date="2014" name="FEMS Microbiol. Lett.">
        <title>Draft genome sequences of three Holospora species (Holospora obtusa, Holospora undulata, and Holospora elegans), endonuclear symbiotic bacteria of the ciliate Paramecium caudatum.</title>
        <authorList>
            <person name="Dohra H."/>
            <person name="Tanaka K."/>
            <person name="Suzuki T."/>
            <person name="Fujishima M."/>
            <person name="Suzuki H."/>
        </authorList>
    </citation>
    <scope>NUCLEOTIDE SEQUENCE [LARGE SCALE GENOMIC DNA]</scope>
    <source>
        <strain evidence="1 2">F1</strain>
    </source>
</reference>
<dbReference type="RefSeq" id="WP_021827714.1">
    <property type="nucleotide sequence ID" value="NZ_AWTR02000011.1"/>
</dbReference>